<dbReference type="RefSeq" id="WP_185064467.1">
    <property type="nucleotide sequence ID" value="NZ_BAABJP010000007.1"/>
</dbReference>
<gene>
    <name evidence="4" type="ORF">GCM10023321_17740</name>
</gene>
<dbReference type="PANTHER" id="PTHR30055">
    <property type="entry name" value="HTH-TYPE TRANSCRIPTIONAL REGULATOR RUTR"/>
    <property type="match status" value="1"/>
</dbReference>
<evidence type="ECO:0000313" key="5">
    <source>
        <dbReference type="Proteomes" id="UP001428817"/>
    </source>
</evidence>
<sequence length="199" mass="21859">MATQLERSSATREKTIAATIELLVERGYAGATIAAVAERAGVSRGAVSHQYPDKRRLVVDVVDEIARRRTVEAQALLAAVPPGRQRVEAGLDELWVVFKSPIYTAALEVYVAGRTDPALRPRVLRLEAEIEEALRDVVRRMTGLAPGERQVEVHADVVINTLRGLALMYTTGMPVPPLERAWAQARTDAARWLTELAEA</sequence>
<name>A0ABP9PS85_9PSEU</name>
<dbReference type="InterPro" id="IPR001647">
    <property type="entry name" value="HTH_TetR"/>
</dbReference>
<dbReference type="PRINTS" id="PR00455">
    <property type="entry name" value="HTHTETR"/>
</dbReference>
<feature type="domain" description="HTH tetR-type" evidence="3">
    <location>
        <begin position="9"/>
        <end position="69"/>
    </location>
</feature>
<evidence type="ECO:0000256" key="1">
    <source>
        <dbReference type="ARBA" id="ARBA00023125"/>
    </source>
</evidence>
<proteinExistence type="predicted"/>
<dbReference type="SUPFAM" id="SSF46689">
    <property type="entry name" value="Homeodomain-like"/>
    <property type="match status" value="1"/>
</dbReference>
<dbReference type="EMBL" id="BAABJP010000007">
    <property type="protein sequence ID" value="GAA5151183.1"/>
    <property type="molecule type" value="Genomic_DNA"/>
</dbReference>
<evidence type="ECO:0000259" key="3">
    <source>
        <dbReference type="PROSITE" id="PS50977"/>
    </source>
</evidence>
<dbReference type="InterPro" id="IPR036271">
    <property type="entry name" value="Tet_transcr_reg_TetR-rel_C_sf"/>
</dbReference>
<dbReference type="Proteomes" id="UP001428817">
    <property type="component" value="Unassembled WGS sequence"/>
</dbReference>
<dbReference type="PROSITE" id="PS50977">
    <property type="entry name" value="HTH_TETR_2"/>
    <property type="match status" value="1"/>
</dbReference>
<organism evidence="4 5">
    <name type="scientific">Pseudonocardia eucalypti</name>
    <dbReference type="NCBI Taxonomy" id="648755"/>
    <lineage>
        <taxon>Bacteria</taxon>
        <taxon>Bacillati</taxon>
        <taxon>Actinomycetota</taxon>
        <taxon>Actinomycetes</taxon>
        <taxon>Pseudonocardiales</taxon>
        <taxon>Pseudonocardiaceae</taxon>
        <taxon>Pseudonocardia</taxon>
    </lineage>
</organism>
<protein>
    <submittedName>
        <fullName evidence="4">TetR family transcriptional regulator</fullName>
    </submittedName>
</protein>
<evidence type="ECO:0000313" key="4">
    <source>
        <dbReference type="EMBL" id="GAA5151183.1"/>
    </source>
</evidence>
<feature type="DNA-binding region" description="H-T-H motif" evidence="2">
    <location>
        <begin position="32"/>
        <end position="51"/>
    </location>
</feature>
<evidence type="ECO:0000256" key="2">
    <source>
        <dbReference type="PROSITE-ProRule" id="PRU00335"/>
    </source>
</evidence>
<reference evidence="5" key="1">
    <citation type="journal article" date="2019" name="Int. J. Syst. Evol. Microbiol.">
        <title>The Global Catalogue of Microorganisms (GCM) 10K type strain sequencing project: providing services to taxonomists for standard genome sequencing and annotation.</title>
        <authorList>
            <consortium name="The Broad Institute Genomics Platform"/>
            <consortium name="The Broad Institute Genome Sequencing Center for Infectious Disease"/>
            <person name="Wu L."/>
            <person name="Ma J."/>
        </authorList>
    </citation>
    <scope>NUCLEOTIDE SEQUENCE [LARGE SCALE GENOMIC DNA]</scope>
    <source>
        <strain evidence="5">JCM 18303</strain>
    </source>
</reference>
<comment type="caution">
    <text evidence="4">The sequence shown here is derived from an EMBL/GenBank/DDBJ whole genome shotgun (WGS) entry which is preliminary data.</text>
</comment>
<keyword evidence="5" id="KW-1185">Reference proteome</keyword>
<keyword evidence="1 2" id="KW-0238">DNA-binding</keyword>
<dbReference type="SUPFAM" id="SSF48498">
    <property type="entry name" value="Tetracyclin repressor-like, C-terminal domain"/>
    <property type="match status" value="1"/>
</dbReference>
<dbReference type="PANTHER" id="PTHR30055:SF226">
    <property type="entry name" value="HTH-TYPE TRANSCRIPTIONAL REGULATOR PKSA"/>
    <property type="match status" value="1"/>
</dbReference>
<dbReference type="Gene3D" id="1.10.357.10">
    <property type="entry name" value="Tetracycline Repressor, domain 2"/>
    <property type="match status" value="1"/>
</dbReference>
<dbReference type="Pfam" id="PF00440">
    <property type="entry name" value="TetR_N"/>
    <property type="match status" value="1"/>
</dbReference>
<dbReference type="InterPro" id="IPR009057">
    <property type="entry name" value="Homeodomain-like_sf"/>
</dbReference>
<dbReference type="InterPro" id="IPR050109">
    <property type="entry name" value="HTH-type_TetR-like_transc_reg"/>
</dbReference>
<accession>A0ABP9PS85</accession>